<accession>A0A507CW28</accession>
<reference evidence="2 3" key="1">
    <citation type="journal article" date="2019" name="Sci. Rep.">
        <title>Comparative genomics of chytrid fungi reveal insights into the obligate biotrophic and pathogenic lifestyle of Synchytrium endobioticum.</title>
        <authorList>
            <person name="van de Vossenberg B.T.L.H."/>
            <person name="Warris S."/>
            <person name="Nguyen H.D.T."/>
            <person name="van Gent-Pelzer M.P.E."/>
            <person name="Joly D.L."/>
            <person name="van de Geest H.C."/>
            <person name="Bonants P.J.M."/>
            <person name="Smith D.S."/>
            <person name="Levesque C.A."/>
            <person name="van der Lee T.A.J."/>
        </authorList>
    </citation>
    <scope>NUCLEOTIDE SEQUENCE [LARGE SCALE GENOMIC DNA]</scope>
    <source>
        <strain evidence="2 3">LEV6574</strain>
    </source>
</reference>
<comment type="caution">
    <text evidence="2">The sequence shown here is derived from an EMBL/GenBank/DDBJ whole genome shotgun (WGS) entry which is preliminary data.</text>
</comment>
<organism evidence="2 3">
    <name type="scientific">Synchytrium endobioticum</name>
    <dbReference type="NCBI Taxonomy" id="286115"/>
    <lineage>
        <taxon>Eukaryota</taxon>
        <taxon>Fungi</taxon>
        <taxon>Fungi incertae sedis</taxon>
        <taxon>Chytridiomycota</taxon>
        <taxon>Chytridiomycota incertae sedis</taxon>
        <taxon>Chytridiomycetes</taxon>
        <taxon>Synchytriales</taxon>
        <taxon>Synchytriaceae</taxon>
        <taxon>Synchytrium</taxon>
    </lineage>
</organism>
<dbReference type="Proteomes" id="UP000320475">
    <property type="component" value="Unassembled WGS sequence"/>
</dbReference>
<evidence type="ECO:0000256" key="1">
    <source>
        <dbReference type="SAM" id="MobiDB-lite"/>
    </source>
</evidence>
<evidence type="ECO:0000313" key="3">
    <source>
        <dbReference type="Proteomes" id="UP000320475"/>
    </source>
</evidence>
<sequence length="492" mass="53106">MGGLAPDDYETGSAMEIAIGKRLLRSIFQSVGQLGGKNDEGNRDMHRAEERTMLGEVNTYGVDFTASAAKAKLDHLRWKQAVFALLAEIDEALQLPISPVHASTVNHAIKLDQPASIRDPSHRTENSTSDPSSTTVVESVADSNIGNPSHELGPLGRLEKEAVASISVVEIHGTDSHPEAGYSYLFASTSDYVESIFDVELELVGGSSFSDDESTDSCSTKISSRVSDPFDVAGSSTFKLHSPFTPIRIQDGRPASDDEEHDTTLDGLQGPEPLAMVTGVDNEEISVQDEFMALKPDMVTILRSNIMMGDGKCILDGECRSVSRMSFLENDCKSDLSSVAVDESVLGEDHLLPLAKDDGLVAMQNEQPKGMEGLPSPGTFFAALRTAIAKPQRPNCVRHIRDIKVTKPRVPIASPLFASPSSVPLHTEVMGSSTIVNERKAGLRWGASELLNVLDGYASSESFACNTVGSLSFNYMTYRECAVQIPHSLIFL</sequence>
<feature type="region of interest" description="Disordered" evidence="1">
    <location>
        <begin position="112"/>
        <end position="154"/>
    </location>
</feature>
<proteinExistence type="predicted"/>
<dbReference type="VEuPathDB" id="FungiDB:SeMB42_g06125"/>
<gene>
    <name evidence="2" type="ORF">SeLEV6574_g05133</name>
</gene>
<feature type="compositionally biased region" description="Polar residues" evidence="1">
    <location>
        <begin position="126"/>
        <end position="147"/>
    </location>
</feature>
<name>A0A507CW28_9FUNG</name>
<dbReference type="EMBL" id="QEAM01000229">
    <property type="protein sequence ID" value="TPX43328.1"/>
    <property type="molecule type" value="Genomic_DNA"/>
</dbReference>
<protein>
    <submittedName>
        <fullName evidence="2">Uncharacterized protein</fullName>
    </submittedName>
</protein>
<dbReference type="AlphaFoldDB" id="A0A507CW28"/>
<evidence type="ECO:0000313" key="2">
    <source>
        <dbReference type="EMBL" id="TPX43328.1"/>
    </source>
</evidence>